<dbReference type="InterPro" id="IPR025511">
    <property type="entry name" value="DUF4398"/>
</dbReference>
<sequence length="130" mass="14008">MNEPSFAHFRRRLCALVAASGLAVTAHAQVASPDVLRAQQAVQQAQDADADHYAPDLIDSARQALVRAQAGTLSRSRGQRREADELARQAAADADLARVRSDRAQAEAAVQQRRDEIAGLRRSLGLEATP</sequence>
<keyword evidence="2" id="KW-0732">Signal</keyword>
<evidence type="ECO:0000259" key="3">
    <source>
        <dbReference type="Pfam" id="PF14346"/>
    </source>
</evidence>
<feature type="compositionally biased region" description="Basic and acidic residues" evidence="1">
    <location>
        <begin position="95"/>
        <end position="105"/>
    </location>
</feature>
<feature type="region of interest" description="Disordered" evidence="1">
    <location>
        <begin position="69"/>
        <end position="113"/>
    </location>
</feature>
<proteinExistence type="predicted"/>
<feature type="chain" id="PRO_5045418696" evidence="2">
    <location>
        <begin position="29"/>
        <end position="130"/>
    </location>
</feature>
<evidence type="ECO:0000256" key="1">
    <source>
        <dbReference type="SAM" id="MobiDB-lite"/>
    </source>
</evidence>
<comment type="caution">
    <text evidence="4">The sequence shown here is derived from an EMBL/GenBank/DDBJ whole genome shotgun (WGS) entry which is preliminary data.</text>
</comment>
<dbReference type="EMBL" id="JBHTKN010000001">
    <property type="protein sequence ID" value="MFD1040868.1"/>
    <property type="molecule type" value="Genomic_DNA"/>
</dbReference>
<protein>
    <submittedName>
        <fullName evidence="4">DUF4398 domain-containing protein</fullName>
    </submittedName>
</protein>
<keyword evidence="5" id="KW-1185">Reference proteome</keyword>
<evidence type="ECO:0000313" key="4">
    <source>
        <dbReference type="EMBL" id="MFD1040868.1"/>
    </source>
</evidence>
<dbReference type="Proteomes" id="UP001597033">
    <property type="component" value="Unassembled WGS sequence"/>
</dbReference>
<feature type="signal peptide" evidence="2">
    <location>
        <begin position="1"/>
        <end position="28"/>
    </location>
</feature>
<feature type="domain" description="DUF4398" evidence="3">
    <location>
        <begin position="37"/>
        <end position="112"/>
    </location>
</feature>
<name>A0ABW3LR15_9GAMM</name>
<organism evidence="4 5">
    <name type="scientific">Pseudoxanthomonas kaohsiungensis</name>
    <dbReference type="NCBI Taxonomy" id="283923"/>
    <lineage>
        <taxon>Bacteria</taxon>
        <taxon>Pseudomonadati</taxon>
        <taxon>Pseudomonadota</taxon>
        <taxon>Gammaproteobacteria</taxon>
        <taxon>Lysobacterales</taxon>
        <taxon>Lysobacteraceae</taxon>
        <taxon>Pseudoxanthomonas</taxon>
    </lineage>
</organism>
<reference evidence="5" key="1">
    <citation type="journal article" date="2019" name="Int. J. Syst. Evol. Microbiol.">
        <title>The Global Catalogue of Microorganisms (GCM) 10K type strain sequencing project: providing services to taxonomists for standard genome sequencing and annotation.</title>
        <authorList>
            <consortium name="The Broad Institute Genomics Platform"/>
            <consortium name="The Broad Institute Genome Sequencing Center for Infectious Disease"/>
            <person name="Wu L."/>
            <person name="Ma J."/>
        </authorList>
    </citation>
    <scope>NUCLEOTIDE SEQUENCE [LARGE SCALE GENOMIC DNA]</scope>
    <source>
        <strain evidence="5">CCUG 55854</strain>
    </source>
</reference>
<evidence type="ECO:0000256" key="2">
    <source>
        <dbReference type="SAM" id="SignalP"/>
    </source>
</evidence>
<evidence type="ECO:0000313" key="5">
    <source>
        <dbReference type="Proteomes" id="UP001597033"/>
    </source>
</evidence>
<dbReference type="Gene3D" id="1.20.1270.390">
    <property type="match status" value="1"/>
</dbReference>
<gene>
    <name evidence="4" type="ORF">ACFQ2N_00705</name>
</gene>
<dbReference type="Pfam" id="PF14346">
    <property type="entry name" value="DUF4398"/>
    <property type="match status" value="1"/>
</dbReference>
<dbReference type="RefSeq" id="WP_162376281.1">
    <property type="nucleotide sequence ID" value="NZ_JBHTKN010000001.1"/>
</dbReference>
<accession>A0ABW3LR15</accession>